<dbReference type="GO" id="GO:0007165">
    <property type="term" value="P:signal transduction"/>
    <property type="evidence" value="ECO:0007669"/>
    <property type="project" value="InterPro"/>
</dbReference>
<reference evidence="3 4" key="1">
    <citation type="submission" date="2017-07" db="EMBL/GenBank/DDBJ databases">
        <title>Amycolatopsis antarcticus sp. nov., isolated from the surface of an Antarcticus brown macroalga.</title>
        <authorList>
            <person name="Wang J."/>
            <person name="Leiva S."/>
            <person name="Huang J."/>
            <person name="Huang Y."/>
        </authorList>
    </citation>
    <scope>NUCLEOTIDE SEQUENCE [LARGE SCALE GENOMIC DNA]</scope>
    <source>
        <strain evidence="3 4">AU-G6</strain>
    </source>
</reference>
<sequence>MTWDVFVSYSRECEGMVARITDGLRAAGLRTFRDADGIAVFDSISGTALDALRDSKLLLAYYSAGYPARMACRHEFMTAFAAGQAEGRPLARIVAINPEPSVDHVEPVQLRDMLLPSPPATAQAIGRLAVAIAERAATLRTPIGSPPSAAPVTQGRFTGRWRELWAIHSALHAHRSPLTAPPAPPVAVVHGTAGIGKTALVTEYVRRFGTAFPGGVTWADPGAVPVDRPPGDKLLVLDGIERPVDETRKLLPSDPATAVLLTTRDPRLKDLGTGIELSDLAVDEVLPELMARIGPGEQTASARAVHQATIGSPGLRERVTRLAGIVGVDAALNRLHEAPHDLLQPITERVRPSFERLSPTGTDALRSLTAARPATLSQRQVRAITGLVDGDEHPPADDDTSKALADLRHNGVIPDPGSLDGFGVTPAIALAFRCWDSNPARTERLRAATLRTLTEQPKPPRSEPSLSDRDARTEEERRAAHRIQVEILNRVTGHPLPSQQGSLREALASLHMLLRIIRRTHGGVHPASARLSTPVRPGLGTIAHTLANDLLRQTLTRWHPELTAHEDLRPASVSRLEHERAWEHHDHVRQELALLGATVTEYAAELGVISGNAIGLD</sequence>
<protein>
    <recommendedName>
        <fullName evidence="2">TIR domain-containing protein</fullName>
    </recommendedName>
</protein>
<dbReference type="InterPro" id="IPR027417">
    <property type="entry name" value="P-loop_NTPase"/>
</dbReference>
<dbReference type="SUPFAM" id="SSF52200">
    <property type="entry name" value="Toll/Interleukin receptor TIR domain"/>
    <property type="match status" value="1"/>
</dbReference>
<feature type="domain" description="TIR" evidence="2">
    <location>
        <begin position="5"/>
        <end position="112"/>
    </location>
</feature>
<accession>A0A263D520</accession>
<dbReference type="Proteomes" id="UP000242444">
    <property type="component" value="Unassembled WGS sequence"/>
</dbReference>
<keyword evidence="4" id="KW-1185">Reference proteome</keyword>
<dbReference type="EMBL" id="NKYE01000004">
    <property type="protein sequence ID" value="OZM73471.1"/>
    <property type="molecule type" value="Genomic_DNA"/>
</dbReference>
<dbReference type="RefSeq" id="WP_094861987.1">
    <property type="nucleotide sequence ID" value="NZ_NKYE01000004.1"/>
</dbReference>
<feature type="compositionally biased region" description="Basic and acidic residues" evidence="1">
    <location>
        <begin position="458"/>
        <end position="477"/>
    </location>
</feature>
<comment type="caution">
    <text evidence="3">The sequence shown here is derived from an EMBL/GenBank/DDBJ whole genome shotgun (WGS) entry which is preliminary data.</text>
</comment>
<dbReference type="AlphaFoldDB" id="A0A263D520"/>
<organism evidence="3 4">
    <name type="scientific">Amycolatopsis antarctica</name>
    <dbReference type="NCBI Taxonomy" id="1854586"/>
    <lineage>
        <taxon>Bacteria</taxon>
        <taxon>Bacillati</taxon>
        <taxon>Actinomycetota</taxon>
        <taxon>Actinomycetes</taxon>
        <taxon>Pseudonocardiales</taxon>
        <taxon>Pseudonocardiaceae</taxon>
        <taxon>Amycolatopsis</taxon>
    </lineage>
</organism>
<feature type="region of interest" description="Disordered" evidence="1">
    <location>
        <begin position="450"/>
        <end position="477"/>
    </location>
</feature>
<evidence type="ECO:0000313" key="3">
    <source>
        <dbReference type="EMBL" id="OZM73471.1"/>
    </source>
</evidence>
<dbReference type="InterPro" id="IPR035897">
    <property type="entry name" value="Toll_tir_struct_dom_sf"/>
</dbReference>
<dbReference type="InterPro" id="IPR000157">
    <property type="entry name" value="TIR_dom"/>
</dbReference>
<dbReference type="SUPFAM" id="SSF52540">
    <property type="entry name" value="P-loop containing nucleoside triphosphate hydrolases"/>
    <property type="match status" value="1"/>
</dbReference>
<dbReference type="Pfam" id="PF13676">
    <property type="entry name" value="TIR_2"/>
    <property type="match status" value="1"/>
</dbReference>
<name>A0A263D520_9PSEU</name>
<proteinExistence type="predicted"/>
<dbReference type="OrthoDB" id="3490462at2"/>
<evidence type="ECO:0000313" key="4">
    <source>
        <dbReference type="Proteomes" id="UP000242444"/>
    </source>
</evidence>
<evidence type="ECO:0000259" key="2">
    <source>
        <dbReference type="Pfam" id="PF13676"/>
    </source>
</evidence>
<dbReference type="Gene3D" id="3.40.50.10140">
    <property type="entry name" value="Toll/interleukin-1 receptor homology (TIR) domain"/>
    <property type="match status" value="1"/>
</dbReference>
<evidence type="ECO:0000256" key="1">
    <source>
        <dbReference type="SAM" id="MobiDB-lite"/>
    </source>
</evidence>
<gene>
    <name evidence="3" type="ORF">CFN78_07915</name>
</gene>
<dbReference type="InParanoid" id="A0A263D520"/>
<dbReference type="Gene3D" id="3.40.50.300">
    <property type="entry name" value="P-loop containing nucleotide triphosphate hydrolases"/>
    <property type="match status" value="1"/>
</dbReference>